<evidence type="ECO:0000256" key="2">
    <source>
        <dbReference type="ARBA" id="ARBA00022729"/>
    </source>
</evidence>
<dbReference type="Pfam" id="PF04885">
    <property type="entry name" value="Stig1"/>
    <property type="match status" value="1"/>
</dbReference>
<evidence type="ECO:0000256" key="3">
    <source>
        <dbReference type="SAM" id="SignalP"/>
    </source>
</evidence>
<feature type="signal peptide" evidence="3">
    <location>
        <begin position="1"/>
        <end position="20"/>
    </location>
</feature>
<comment type="similarity">
    <text evidence="1">Belongs to the STIG1 family.</text>
</comment>
<evidence type="ECO:0000256" key="1">
    <source>
        <dbReference type="ARBA" id="ARBA00006010"/>
    </source>
</evidence>
<sequence>MMKYSLNVLFMLAMLIMALAISLSATPNNHEEAAFIRRSSRSRFLASNTPAGRGGCGQNPLACSATKGSRGPDCCNNVCADLRTDAFNCGVCGKRCTSSEMCCNSNCVKPMSDHQNCGKCSNRCKIGTSCHKGFCDYA</sequence>
<dbReference type="EMBL" id="VIEB01000899">
    <property type="protein sequence ID" value="TQD78587.1"/>
    <property type="molecule type" value="Genomic_DNA"/>
</dbReference>
<dbReference type="STRING" id="106549.A0A540KWI9"/>
<comment type="caution">
    <text evidence="5">The sequence shown here is derived from an EMBL/GenBank/DDBJ whole genome shotgun (WGS) entry which is preliminary data.</text>
</comment>
<gene>
    <name evidence="4" type="ORF">C1H46_035825</name>
    <name evidence="5" type="ORF">C1H46_035826</name>
</gene>
<dbReference type="PANTHER" id="PTHR33227:SF21">
    <property type="entry name" value="F12F1.21 PROTEIN"/>
    <property type="match status" value="1"/>
</dbReference>
<keyword evidence="2 3" id="KW-0732">Signal</keyword>
<feature type="chain" id="PRO_5036365388" description="Stigma-specific STIG1-like protein 1" evidence="3">
    <location>
        <begin position="21"/>
        <end position="138"/>
    </location>
</feature>
<evidence type="ECO:0000313" key="4">
    <source>
        <dbReference type="EMBL" id="TQD78587.1"/>
    </source>
</evidence>
<proteinExistence type="inferred from homology"/>
<dbReference type="EMBL" id="VIEB01000899">
    <property type="protein sequence ID" value="TQD78588.1"/>
    <property type="molecule type" value="Genomic_DNA"/>
</dbReference>
<evidence type="ECO:0000313" key="6">
    <source>
        <dbReference type="Proteomes" id="UP000315295"/>
    </source>
</evidence>
<dbReference type="InterPro" id="IPR006969">
    <property type="entry name" value="Stig-like"/>
</dbReference>
<evidence type="ECO:0008006" key="7">
    <source>
        <dbReference type="Google" id="ProtNLM"/>
    </source>
</evidence>
<dbReference type="Proteomes" id="UP000315295">
    <property type="component" value="Unassembled WGS sequence"/>
</dbReference>
<protein>
    <recommendedName>
        <fullName evidence="7">Stigma-specific STIG1-like protein 1</fullName>
    </recommendedName>
</protein>
<reference evidence="5 6" key="1">
    <citation type="journal article" date="2019" name="G3 (Bethesda)">
        <title>Sequencing of a Wild Apple (Malus baccata) Genome Unravels the Differences Between Cultivated and Wild Apple Species Regarding Disease Resistance and Cold Tolerance.</title>
        <authorList>
            <person name="Chen X."/>
        </authorList>
    </citation>
    <scope>NUCLEOTIDE SEQUENCE [LARGE SCALE GENOMIC DNA]</scope>
    <source>
        <strain evidence="6">cv. Shandingzi</strain>
        <tissue evidence="5">Leaves</tissue>
    </source>
</reference>
<organism evidence="5 6">
    <name type="scientific">Malus baccata</name>
    <name type="common">Siberian crab apple</name>
    <name type="synonym">Pyrus baccata</name>
    <dbReference type="NCBI Taxonomy" id="106549"/>
    <lineage>
        <taxon>Eukaryota</taxon>
        <taxon>Viridiplantae</taxon>
        <taxon>Streptophyta</taxon>
        <taxon>Embryophyta</taxon>
        <taxon>Tracheophyta</taxon>
        <taxon>Spermatophyta</taxon>
        <taxon>Magnoliopsida</taxon>
        <taxon>eudicotyledons</taxon>
        <taxon>Gunneridae</taxon>
        <taxon>Pentapetalae</taxon>
        <taxon>rosids</taxon>
        <taxon>fabids</taxon>
        <taxon>Rosales</taxon>
        <taxon>Rosaceae</taxon>
        <taxon>Amygdaloideae</taxon>
        <taxon>Maleae</taxon>
        <taxon>Malus</taxon>
    </lineage>
</organism>
<dbReference type="PANTHER" id="PTHR33227">
    <property type="entry name" value="STIGMA-SPECIFIC STIG1-LIKE PROTEIN 3"/>
    <property type="match status" value="1"/>
</dbReference>
<accession>A0A540KWI9</accession>
<name>A0A540KWI9_MALBA</name>
<evidence type="ECO:0000313" key="5">
    <source>
        <dbReference type="EMBL" id="TQD78588.1"/>
    </source>
</evidence>
<dbReference type="AlphaFoldDB" id="A0A540KWI9"/>
<keyword evidence="6" id="KW-1185">Reference proteome</keyword>